<dbReference type="EMBL" id="JABXXO010000007">
    <property type="protein sequence ID" value="KAF7773533.1"/>
    <property type="molecule type" value="Genomic_DNA"/>
</dbReference>
<protein>
    <submittedName>
        <fullName evidence="1">Uncharacterized protein</fullName>
    </submittedName>
</protein>
<dbReference type="Proteomes" id="UP000629468">
    <property type="component" value="Unassembled WGS sequence"/>
</dbReference>
<name>A0A8H7KGS9_AGABI</name>
<reference evidence="1 2" key="1">
    <citation type="journal article" name="Sci. Rep.">
        <title>Telomere-to-telomere assembled and centromere annotated genomes of the two main subspecies of the button mushroom Agaricus bisporus reveal especially polymorphic chromosome ends.</title>
        <authorList>
            <person name="Sonnenberg A.S.M."/>
            <person name="Sedaghat-Telgerd N."/>
            <person name="Lavrijssen B."/>
            <person name="Ohm R.A."/>
            <person name="Hendrickx P.M."/>
            <person name="Scholtmeijer K."/>
            <person name="Baars J.J.P."/>
            <person name="van Peer A."/>
        </authorList>
    </citation>
    <scope>NUCLEOTIDE SEQUENCE [LARGE SCALE GENOMIC DNA]</scope>
    <source>
        <strain evidence="1 2">H119_p4</strain>
    </source>
</reference>
<dbReference type="AlphaFoldDB" id="A0A8H7KGS9"/>
<organism evidence="1 2">
    <name type="scientific">Agaricus bisporus var. burnettii</name>
    <dbReference type="NCBI Taxonomy" id="192524"/>
    <lineage>
        <taxon>Eukaryota</taxon>
        <taxon>Fungi</taxon>
        <taxon>Dikarya</taxon>
        <taxon>Basidiomycota</taxon>
        <taxon>Agaricomycotina</taxon>
        <taxon>Agaricomycetes</taxon>
        <taxon>Agaricomycetidae</taxon>
        <taxon>Agaricales</taxon>
        <taxon>Agaricineae</taxon>
        <taxon>Agaricaceae</taxon>
        <taxon>Agaricus</taxon>
    </lineage>
</organism>
<comment type="caution">
    <text evidence="1">The sequence shown here is derived from an EMBL/GenBank/DDBJ whole genome shotgun (WGS) entry which is preliminary data.</text>
</comment>
<accession>A0A8H7KGS9</accession>
<sequence length="72" mass="8443">MRPNEFPYVVSSIWDIYTLGSILHVYFERQIRKTLADTTPRFTAQDQYMNQIGESSTRINCRATETVSQHTE</sequence>
<evidence type="ECO:0000313" key="2">
    <source>
        <dbReference type="Proteomes" id="UP000629468"/>
    </source>
</evidence>
<gene>
    <name evidence="1" type="ORF">Agabi119p4_5700</name>
</gene>
<evidence type="ECO:0000313" key="1">
    <source>
        <dbReference type="EMBL" id="KAF7773533.1"/>
    </source>
</evidence>
<proteinExistence type="predicted"/>